<dbReference type="AlphaFoldDB" id="A0AAW0BJV9"/>
<dbReference type="EMBL" id="JAYKXP010000102">
    <property type="protein sequence ID" value="KAK7026656.1"/>
    <property type="molecule type" value="Genomic_DNA"/>
</dbReference>
<evidence type="ECO:0000313" key="1">
    <source>
        <dbReference type="EMBL" id="KAK7026656.1"/>
    </source>
</evidence>
<dbReference type="Proteomes" id="UP001383192">
    <property type="component" value="Unassembled WGS sequence"/>
</dbReference>
<reference evidence="1 3" key="1">
    <citation type="submission" date="2024-01" db="EMBL/GenBank/DDBJ databases">
        <title>A draft genome for a cacao thread blight-causing isolate of Paramarasmius palmivorus.</title>
        <authorList>
            <person name="Baruah I.K."/>
            <person name="Bukari Y."/>
            <person name="Amoako-Attah I."/>
            <person name="Meinhardt L.W."/>
            <person name="Bailey B.A."/>
            <person name="Cohen S.P."/>
        </authorList>
    </citation>
    <scope>NUCLEOTIDE SEQUENCE [LARGE SCALE GENOMIC DNA]</scope>
    <source>
        <strain evidence="1 3">GH-12</strain>
    </source>
</reference>
<name>A0AAW0BJV9_9AGAR</name>
<organism evidence="1 3">
    <name type="scientific">Paramarasmius palmivorus</name>
    <dbReference type="NCBI Taxonomy" id="297713"/>
    <lineage>
        <taxon>Eukaryota</taxon>
        <taxon>Fungi</taxon>
        <taxon>Dikarya</taxon>
        <taxon>Basidiomycota</taxon>
        <taxon>Agaricomycotina</taxon>
        <taxon>Agaricomycetes</taxon>
        <taxon>Agaricomycetidae</taxon>
        <taxon>Agaricales</taxon>
        <taxon>Marasmiineae</taxon>
        <taxon>Marasmiaceae</taxon>
        <taxon>Paramarasmius</taxon>
    </lineage>
</organism>
<comment type="caution">
    <text evidence="1">The sequence shown here is derived from an EMBL/GenBank/DDBJ whole genome shotgun (WGS) entry which is preliminary data.</text>
</comment>
<evidence type="ECO:0000313" key="3">
    <source>
        <dbReference type="Proteomes" id="UP001383192"/>
    </source>
</evidence>
<gene>
    <name evidence="1" type="ORF">VNI00_015529</name>
    <name evidence="2" type="ORF">VNI00_015544</name>
</gene>
<proteinExistence type="predicted"/>
<evidence type="ECO:0000313" key="2">
    <source>
        <dbReference type="EMBL" id="KAK7026671.1"/>
    </source>
</evidence>
<keyword evidence="3" id="KW-1185">Reference proteome</keyword>
<sequence>MSNVNGDDNTDSPFGWNISKLCDTAHHLRIAPEYSPYICEPEIFSELSLPLPLYQPEHEWYILLTVHTTNHLKPGIYRDRRAITSQFPKGTLPDDNCILRYANSLDEAREIWRKQCFRHHRSDQRHETGQEMLDNHAYSTASLAKAALVHKELLMAYPRFRPRRRRPALNGVGAVDNGSISIGPSSATLPTNQSATGDNLNWPELDGWKIYTVHAKGQRRHLCLEYALGALQALGPSAPARMVLAQSRESARNVFEVETGIRTESSSSTS</sequence>
<protein>
    <submittedName>
        <fullName evidence="1">Uncharacterized protein</fullName>
    </submittedName>
</protein>
<accession>A0AAW0BJV9</accession>
<dbReference type="EMBL" id="JAYKXP010000102">
    <property type="protein sequence ID" value="KAK7026671.1"/>
    <property type="molecule type" value="Genomic_DNA"/>
</dbReference>